<accession>A0AAE0TSM0</accession>
<evidence type="ECO:0000313" key="2">
    <source>
        <dbReference type="EMBL" id="KAK3379613.1"/>
    </source>
</evidence>
<proteinExistence type="predicted"/>
<feature type="region of interest" description="Disordered" evidence="1">
    <location>
        <begin position="723"/>
        <end position="742"/>
    </location>
</feature>
<dbReference type="EMBL" id="JAULSN010000002">
    <property type="protein sequence ID" value="KAK3379613.1"/>
    <property type="molecule type" value="Genomic_DNA"/>
</dbReference>
<comment type="caution">
    <text evidence="2">The sequence shown here is derived from an EMBL/GenBank/DDBJ whole genome shotgun (WGS) entry which is preliminary data.</text>
</comment>
<gene>
    <name evidence="2" type="ORF">B0T24DRAFT_675376</name>
</gene>
<evidence type="ECO:0000256" key="1">
    <source>
        <dbReference type="SAM" id="MobiDB-lite"/>
    </source>
</evidence>
<name>A0AAE0TSM0_9PEZI</name>
<evidence type="ECO:0000313" key="3">
    <source>
        <dbReference type="Proteomes" id="UP001287356"/>
    </source>
</evidence>
<protein>
    <submittedName>
        <fullName evidence="2">Uncharacterized protein</fullName>
    </submittedName>
</protein>
<sequence length="1030" mass="112581">MQQSASMASFGKLTNAFLQASQETTVAFANLNFDFSLIKYEAPKEFQGLGEALSTRRRAAAENGSVHVTARKLGALFGNATPAVPNLIRAYGLRASEVAKLPAVNPGETAPRGLFADHVGADGTSIWAAATSGTTSVTVHLLACLLARIWRREEAVPIWCELVEQRKALLQSMQPESDNAVRMSDLTASRIDISRSQLDEWDASARAWLQTADEAKRREQTQYRLLVDNISLAVSNKTTVHDAIIEAWTSAMKALDSLIQGAPHRIDSGAVLLGLSAWHLYPDIVLAGTGQYVRQGDPLISSGGIITLGLSNRDDSGRGIFWSLPLSLTRYYGDPIVATRHTGVKESQVTFDDLTFVVLGSIIGGWRASDLELDVCLDLIHTIANSQQEVSQFIRLNVNDEHWLNTLSAAAIEFSRSQDVTRLQLTKLINFGQRRCAAFLSNDKDRPAPVFGLTKLGALLEAFESDNSGMTISLLRKWAAMILSPQVLPFCTIRYFTRNRTASERPRYTRVYQQPDHRPNDNPFSTGFSKSDEEYDSRHPAMIPPAYGQNPEPHLYVCGLSGLAAVYMNKKCGEKALPARDRNALTITELIQLVQDDDITKFQIVKALDSIIAQDSKTGYFQSLNAFGAAKQLYSGLDGARVDLQVTSRTLSKARWWKKMTADFSRFLPVTLACIAYFETGGLDIDPDSIGSDTFALCHSNSIFVPAGLLADPSDAVKLKLKEDTSPKADAPPPEGADDASPHKLPWFFTPIQRITGNVGKPGLGFLVTPADPKMRKLDYGSWHMISHEPFDGSAQDNFQQTSLHLSFTGFELPLDAGSRGRRDVSGNFFEAAVSVHDRGEWVADVDMLAAASQWATLPQAVQQECQHSDAAKTTPPPGVGPLVSVDTWLELLDPPAQNAVLRAHKNPTARLAAAALATRRCRKTVVLPGAMCWACHGAVILSMLDSDKKLPSAASRLSESKARKAAAASMAPHTAAEQGYYNYDGDDEGDASIGGSRYYAFDMSPVTDENETETENEDEMRAGYYCCPY</sequence>
<reference evidence="2" key="1">
    <citation type="journal article" date="2023" name="Mol. Phylogenet. Evol.">
        <title>Genome-scale phylogeny and comparative genomics of the fungal order Sordariales.</title>
        <authorList>
            <person name="Hensen N."/>
            <person name="Bonometti L."/>
            <person name="Westerberg I."/>
            <person name="Brannstrom I.O."/>
            <person name="Guillou S."/>
            <person name="Cros-Aarteil S."/>
            <person name="Calhoun S."/>
            <person name="Haridas S."/>
            <person name="Kuo A."/>
            <person name="Mondo S."/>
            <person name="Pangilinan J."/>
            <person name="Riley R."/>
            <person name="LaButti K."/>
            <person name="Andreopoulos B."/>
            <person name="Lipzen A."/>
            <person name="Chen C."/>
            <person name="Yan M."/>
            <person name="Daum C."/>
            <person name="Ng V."/>
            <person name="Clum A."/>
            <person name="Steindorff A."/>
            <person name="Ohm R.A."/>
            <person name="Martin F."/>
            <person name="Silar P."/>
            <person name="Natvig D.O."/>
            <person name="Lalanne C."/>
            <person name="Gautier V."/>
            <person name="Ament-Velasquez S.L."/>
            <person name="Kruys A."/>
            <person name="Hutchinson M.I."/>
            <person name="Powell A.J."/>
            <person name="Barry K."/>
            <person name="Miller A.N."/>
            <person name="Grigoriev I.V."/>
            <person name="Debuchy R."/>
            <person name="Gladieux P."/>
            <person name="Hiltunen Thoren M."/>
            <person name="Johannesson H."/>
        </authorList>
    </citation>
    <scope>NUCLEOTIDE SEQUENCE</scope>
    <source>
        <strain evidence="2">CBS 958.72</strain>
    </source>
</reference>
<organism evidence="2 3">
    <name type="scientific">Lasiosphaeria ovina</name>
    <dbReference type="NCBI Taxonomy" id="92902"/>
    <lineage>
        <taxon>Eukaryota</taxon>
        <taxon>Fungi</taxon>
        <taxon>Dikarya</taxon>
        <taxon>Ascomycota</taxon>
        <taxon>Pezizomycotina</taxon>
        <taxon>Sordariomycetes</taxon>
        <taxon>Sordariomycetidae</taxon>
        <taxon>Sordariales</taxon>
        <taxon>Lasiosphaeriaceae</taxon>
        <taxon>Lasiosphaeria</taxon>
    </lineage>
</organism>
<dbReference type="Proteomes" id="UP001287356">
    <property type="component" value="Unassembled WGS sequence"/>
</dbReference>
<reference evidence="2" key="2">
    <citation type="submission" date="2023-06" db="EMBL/GenBank/DDBJ databases">
        <authorList>
            <consortium name="Lawrence Berkeley National Laboratory"/>
            <person name="Haridas S."/>
            <person name="Hensen N."/>
            <person name="Bonometti L."/>
            <person name="Westerberg I."/>
            <person name="Brannstrom I.O."/>
            <person name="Guillou S."/>
            <person name="Cros-Aarteil S."/>
            <person name="Calhoun S."/>
            <person name="Kuo A."/>
            <person name="Mondo S."/>
            <person name="Pangilinan J."/>
            <person name="Riley R."/>
            <person name="Labutti K."/>
            <person name="Andreopoulos B."/>
            <person name="Lipzen A."/>
            <person name="Chen C."/>
            <person name="Yanf M."/>
            <person name="Daum C."/>
            <person name="Ng V."/>
            <person name="Clum A."/>
            <person name="Steindorff A."/>
            <person name="Ohm R."/>
            <person name="Martin F."/>
            <person name="Silar P."/>
            <person name="Natvig D."/>
            <person name="Lalanne C."/>
            <person name="Gautier V."/>
            <person name="Ament-Velasquez S.L."/>
            <person name="Kruys A."/>
            <person name="Hutchinson M.I."/>
            <person name="Powell A.J."/>
            <person name="Barry K."/>
            <person name="Miller A.N."/>
            <person name="Grigoriev I.V."/>
            <person name="Debuchy R."/>
            <person name="Gladieux P."/>
            <person name="Thoren M.H."/>
            <person name="Johannesson H."/>
        </authorList>
    </citation>
    <scope>NUCLEOTIDE SEQUENCE</scope>
    <source>
        <strain evidence="2">CBS 958.72</strain>
    </source>
</reference>
<keyword evidence="3" id="KW-1185">Reference proteome</keyword>
<dbReference type="AlphaFoldDB" id="A0AAE0TSM0"/>